<dbReference type="PANTHER" id="PTHR37326:SF2">
    <property type="entry name" value="SUCCINYLGLUTAMATE DESUCCINYLASE_ASPARTOACYLASE FAMILY PROTEIN"/>
    <property type="match status" value="1"/>
</dbReference>
<dbReference type="InterPro" id="IPR055438">
    <property type="entry name" value="AstE_AspA_cat"/>
</dbReference>
<dbReference type="AlphaFoldDB" id="A0AB38YE81"/>
<dbReference type="GO" id="GO:0016788">
    <property type="term" value="F:hydrolase activity, acting on ester bonds"/>
    <property type="evidence" value="ECO:0007669"/>
    <property type="project" value="InterPro"/>
</dbReference>
<feature type="domain" description="Succinylglutamate desuccinylase/Aspartoacylase catalytic" evidence="5">
    <location>
        <begin position="56"/>
        <end position="234"/>
    </location>
</feature>
<name>A0AB38YE81_9GAMM</name>
<comment type="cofactor">
    <cofactor evidence="1">
        <name>Zn(2+)</name>
        <dbReference type="ChEBI" id="CHEBI:29105"/>
    </cofactor>
</comment>
<organism evidence="6">
    <name type="scientific">Salinispirillum sp. LH 10-3-1</name>
    <dbReference type="NCBI Taxonomy" id="2952525"/>
    <lineage>
        <taxon>Bacteria</taxon>
        <taxon>Pseudomonadati</taxon>
        <taxon>Pseudomonadota</taxon>
        <taxon>Gammaproteobacteria</taxon>
        <taxon>Oceanospirillales</taxon>
        <taxon>Saccharospirillaceae</taxon>
        <taxon>Salinispirillum</taxon>
    </lineage>
</organism>
<dbReference type="InterPro" id="IPR043795">
    <property type="entry name" value="N-alpha-Ac-DABA-like"/>
</dbReference>
<dbReference type="CDD" id="cd06251">
    <property type="entry name" value="M14_ASTE_ASPA-like"/>
    <property type="match status" value="1"/>
</dbReference>
<dbReference type="SUPFAM" id="SSF53187">
    <property type="entry name" value="Zn-dependent exopeptidases"/>
    <property type="match status" value="1"/>
</dbReference>
<dbReference type="Pfam" id="PF24827">
    <property type="entry name" value="AstE_AspA_cat"/>
    <property type="match status" value="1"/>
</dbReference>
<dbReference type="InterPro" id="IPR053138">
    <property type="entry name" value="N-alpha-Ac-DABA_deacetylase"/>
</dbReference>
<sequence length="358" mass="39359">MSQAVPARHGRNQSITVGGVEVRPGERKTIEVEGGKLYTHTPITLPIQVLCGRQNGPILFISAAIHGDEINGVEIIRRLLKVPALRRLKGTLLAVPVVNLHGFINHSRYLPDRRDLNRSFPGSHKGSLAGRLARLFMNEIVSQSTHGIDLHTGAINRYNLPQIRANLDDPETLELAKAFGAPVILNSALRDGSLREAANQQKIPILLYEAGEALRFDELSIRGGVEGIIRVMRSLGMLPASRKAAPPEPMMARSSAWVRAPQSGIFRAFVKEGARVTRDQTLLGVVSDPFGESEEEIWSPFSGIVIGQLKLPLVNEGDAVFHIAQFYRTDIAADRVESYQESLESDDYPYADNPLTDV</sequence>
<dbReference type="GO" id="GO:0016811">
    <property type="term" value="F:hydrolase activity, acting on carbon-nitrogen (but not peptide) bonds, in linear amides"/>
    <property type="evidence" value="ECO:0007669"/>
    <property type="project" value="InterPro"/>
</dbReference>
<evidence type="ECO:0000256" key="2">
    <source>
        <dbReference type="ARBA" id="ARBA00022723"/>
    </source>
</evidence>
<evidence type="ECO:0000256" key="1">
    <source>
        <dbReference type="ARBA" id="ARBA00001947"/>
    </source>
</evidence>
<evidence type="ECO:0000256" key="3">
    <source>
        <dbReference type="ARBA" id="ARBA00022801"/>
    </source>
</evidence>
<keyword evidence="4" id="KW-0862">Zinc</keyword>
<dbReference type="RefSeq" id="WP_304994659.1">
    <property type="nucleotide sequence ID" value="NZ_CP101717.1"/>
</dbReference>
<dbReference type="GO" id="GO:0046872">
    <property type="term" value="F:metal ion binding"/>
    <property type="evidence" value="ECO:0007669"/>
    <property type="project" value="UniProtKB-KW"/>
</dbReference>
<evidence type="ECO:0000313" key="6">
    <source>
        <dbReference type="EMBL" id="WLD57373.1"/>
    </source>
</evidence>
<gene>
    <name evidence="6" type="ORF">NFC81_11675</name>
</gene>
<reference evidence="6" key="1">
    <citation type="submission" date="2022-07" db="EMBL/GenBank/DDBJ databases">
        <title>Complete genome sequence of Salinispirillum sp. LH10-3-1 capable of multiple carbohydrate inversion isolated from a soda lake.</title>
        <authorList>
            <person name="Liu J."/>
            <person name="Zhai Y."/>
            <person name="Zhang H."/>
            <person name="Yang H."/>
            <person name="Qu J."/>
            <person name="Li J."/>
        </authorList>
    </citation>
    <scope>NUCLEOTIDE SEQUENCE</scope>
    <source>
        <strain evidence="6">LH 10-3-1</strain>
    </source>
</reference>
<protein>
    <submittedName>
        <fullName evidence="6">Succinylglutamate desuccinylase/aspartoacylase family protein</fullName>
    </submittedName>
</protein>
<keyword evidence="3" id="KW-0378">Hydrolase</keyword>
<evidence type="ECO:0000259" key="5">
    <source>
        <dbReference type="Pfam" id="PF24827"/>
    </source>
</evidence>
<dbReference type="PANTHER" id="PTHR37326">
    <property type="entry name" value="BLL3975 PROTEIN"/>
    <property type="match status" value="1"/>
</dbReference>
<evidence type="ECO:0000256" key="4">
    <source>
        <dbReference type="ARBA" id="ARBA00022833"/>
    </source>
</evidence>
<keyword evidence="2" id="KW-0479">Metal-binding</keyword>
<proteinExistence type="predicted"/>
<accession>A0AB38YE81</accession>
<dbReference type="Gene3D" id="3.40.630.10">
    <property type="entry name" value="Zn peptidases"/>
    <property type="match status" value="1"/>
</dbReference>
<dbReference type="EMBL" id="CP101717">
    <property type="protein sequence ID" value="WLD57373.1"/>
    <property type="molecule type" value="Genomic_DNA"/>
</dbReference>
<dbReference type="PIRSF" id="PIRSF039012">
    <property type="entry name" value="ASP"/>
    <property type="match status" value="1"/>
</dbReference>